<keyword evidence="2" id="KW-1185">Reference proteome</keyword>
<dbReference type="InterPro" id="IPR017143">
    <property type="entry name" value="UCP037225"/>
</dbReference>
<organism evidence="1 2">
    <name type="scientific">Natronomicrosphaera hydrolytica</name>
    <dbReference type="NCBI Taxonomy" id="3242702"/>
    <lineage>
        <taxon>Bacteria</taxon>
        <taxon>Pseudomonadati</taxon>
        <taxon>Planctomycetota</taxon>
        <taxon>Phycisphaerae</taxon>
        <taxon>Phycisphaerales</taxon>
        <taxon>Phycisphaeraceae</taxon>
        <taxon>Natronomicrosphaera</taxon>
    </lineage>
</organism>
<evidence type="ECO:0000313" key="1">
    <source>
        <dbReference type="EMBL" id="MFA9479525.1"/>
    </source>
</evidence>
<dbReference type="InterPro" id="IPR025990">
    <property type="entry name" value="zinc_ribbon_bacterial"/>
</dbReference>
<evidence type="ECO:0000313" key="2">
    <source>
        <dbReference type="Proteomes" id="UP001575105"/>
    </source>
</evidence>
<dbReference type="Pfam" id="PF14255">
    <property type="entry name" value="Zn_ribbon_21"/>
    <property type="match status" value="1"/>
</dbReference>
<reference evidence="1 2" key="1">
    <citation type="submission" date="2024-08" db="EMBL/GenBank/DDBJ databases">
        <title>Whole-genome sequencing of halo(alkali)philic microorganisms from hypersaline lakes.</title>
        <authorList>
            <person name="Sorokin D.Y."/>
            <person name="Merkel A.Y."/>
            <person name="Messina E."/>
            <person name="Yakimov M."/>
        </authorList>
    </citation>
    <scope>NUCLEOTIDE SEQUENCE [LARGE SCALE GENOMIC DNA]</scope>
    <source>
        <strain evidence="1 2">AB-hyl4</strain>
    </source>
</reference>
<name>A0ABV4U7F9_9BACT</name>
<gene>
    <name evidence="1" type="ORF">ACERK3_14645</name>
</gene>
<sequence>MDETAEYICPHCGESIQIMVDPTGGDEQDYVEDCPVCCNPNQLRIMFDRAGYASVSAQPAQ</sequence>
<protein>
    <submittedName>
        <fullName evidence="1">CPXCG motif-containing cysteine-rich protein</fullName>
    </submittedName>
</protein>
<dbReference type="PIRSF" id="PIRSF037225">
    <property type="entry name" value="UCP037225"/>
    <property type="match status" value="1"/>
</dbReference>
<dbReference type="Proteomes" id="UP001575105">
    <property type="component" value="Unassembled WGS sequence"/>
</dbReference>
<proteinExistence type="predicted"/>
<dbReference type="RefSeq" id="WP_425346444.1">
    <property type="nucleotide sequence ID" value="NZ_JBGUBD010000009.1"/>
</dbReference>
<comment type="caution">
    <text evidence="1">The sequence shown here is derived from an EMBL/GenBank/DDBJ whole genome shotgun (WGS) entry which is preliminary data.</text>
</comment>
<accession>A0ABV4U7F9</accession>
<dbReference type="EMBL" id="JBGUBD010000009">
    <property type="protein sequence ID" value="MFA9479525.1"/>
    <property type="molecule type" value="Genomic_DNA"/>
</dbReference>